<dbReference type="Proteomes" id="UP000294746">
    <property type="component" value="Unassembled WGS sequence"/>
</dbReference>
<evidence type="ECO:0000259" key="8">
    <source>
        <dbReference type="Pfam" id="PF04239"/>
    </source>
</evidence>
<dbReference type="EMBL" id="SLXV01000031">
    <property type="protein sequence ID" value="TCP65664.1"/>
    <property type="molecule type" value="Genomic_DNA"/>
</dbReference>
<evidence type="ECO:0000256" key="7">
    <source>
        <dbReference type="SAM" id="Phobius"/>
    </source>
</evidence>
<feature type="transmembrane region" description="Helical" evidence="7">
    <location>
        <begin position="61"/>
        <end position="79"/>
    </location>
</feature>
<comment type="caution">
    <text evidence="9">The sequence shown here is derived from an EMBL/GenBank/DDBJ whole genome shotgun (WGS) entry which is preliminary data.</text>
</comment>
<keyword evidence="5 7" id="KW-1133">Transmembrane helix</keyword>
<evidence type="ECO:0000256" key="1">
    <source>
        <dbReference type="ARBA" id="ARBA00004651"/>
    </source>
</evidence>
<evidence type="ECO:0000313" key="10">
    <source>
        <dbReference type="Proteomes" id="UP000294746"/>
    </source>
</evidence>
<dbReference type="InterPro" id="IPR007353">
    <property type="entry name" value="DUF421"/>
</dbReference>
<accession>A0A4R2RR52</accession>
<dbReference type="AlphaFoldDB" id="A0A4R2RR52"/>
<keyword evidence="3" id="KW-1003">Cell membrane</keyword>
<evidence type="ECO:0000256" key="4">
    <source>
        <dbReference type="ARBA" id="ARBA00022692"/>
    </source>
</evidence>
<keyword evidence="4 7" id="KW-0812">Transmembrane</keyword>
<evidence type="ECO:0000313" key="9">
    <source>
        <dbReference type="EMBL" id="TCP65664.1"/>
    </source>
</evidence>
<comment type="subcellular location">
    <subcellularLocation>
        <location evidence="1">Cell membrane</location>
        <topology evidence="1">Multi-pass membrane protein</topology>
    </subcellularLocation>
</comment>
<feature type="transmembrane region" description="Helical" evidence="7">
    <location>
        <begin position="6"/>
        <end position="24"/>
    </location>
</feature>
<feature type="domain" description="YetF C-terminal" evidence="8">
    <location>
        <begin position="80"/>
        <end position="215"/>
    </location>
</feature>
<keyword evidence="6 7" id="KW-0472">Membrane</keyword>
<protein>
    <submittedName>
        <fullName evidence="9">Uncharacterized membrane protein YcaP (DUF421 family)</fullName>
    </submittedName>
</protein>
<sequence>MLWMSVLRTIFIYTFVFFMMRLMGKREIGKLSIFDLIVSFMIADLSAIVLDDIERPLVDAIVPILALVLLQIGMSYLLLKSRKARNLIEGEPAVIVRDGKIIDSMMTKSRYNLDDLLMQLREKDIPDVSDVEIAILETSGKLSVFPKVEKARLTKGDIQNDGSKLRPFRMPIPVIIEGRVQEQELQESGYNHIWLKQELRKKGVKDFKNVFYASVDQYGNIYIDLRDT</sequence>
<evidence type="ECO:0000256" key="3">
    <source>
        <dbReference type="ARBA" id="ARBA00022475"/>
    </source>
</evidence>
<feature type="transmembrane region" description="Helical" evidence="7">
    <location>
        <begin position="31"/>
        <end position="49"/>
    </location>
</feature>
<dbReference type="PANTHER" id="PTHR34582">
    <property type="entry name" value="UPF0702 TRANSMEMBRANE PROTEIN YCAP"/>
    <property type="match status" value="1"/>
</dbReference>
<name>A0A4R2RR52_9BACL</name>
<dbReference type="GO" id="GO:0005886">
    <property type="term" value="C:plasma membrane"/>
    <property type="evidence" value="ECO:0007669"/>
    <property type="project" value="UniProtKB-SubCell"/>
</dbReference>
<proteinExistence type="inferred from homology"/>
<comment type="similarity">
    <text evidence="2">Belongs to the UPF0702 family.</text>
</comment>
<dbReference type="InterPro" id="IPR023090">
    <property type="entry name" value="UPF0702_alpha/beta_dom_sf"/>
</dbReference>
<dbReference type="PANTHER" id="PTHR34582:SF6">
    <property type="entry name" value="UPF0702 TRANSMEMBRANE PROTEIN YCAP"/>
    <property type="match status" value="1"/>
</dbReference>
<evidence type="ECO:0000256" key="6">
    <source>
        <dbReference type="ARBA" id="ARBA00023136"/>
    </source>
</evidence>
<reference evidence="9 10" key="1">
    <citation type="submission" date="2019-03" db="EMBL/GenBank/DDBJ databases">
        <title>Genomic Encyclopedia of Type Strains, Phase IV (KMG-IV): sequencing the most valuable type-strain genomes for metagenomic binning, comparative biology and taxonomic classification.</title>
        <authorList>
            <person name="Goeker M."/>
        </authorList>
    </citation>
    <scope>NUCLEOTIDE SEQUENCE [LARGE SCALE GENOMIC DNA]</scope>
    <source>
        <strain evidence="9 10">DSM 46831</strain>
    </source>
</reference>
<keyword evidence="10" id="KW-1185">Reference proteome</keyword>
<organism evidence="9 10">
    <name type="scientific">Baia soyae</name>
    <dbReference type="NCBI Taxonomy" id="1544746"/>
    <lineage>
        <taxon>Bacteria</taxon>
        <taxon>Bacillati</taxon>
        <taxon>Bacillota</taxon>
        <taxon>Bacilli</taxon>
        <taxon>Bacillales</taxon>
        <taxon>Thermoactinomycetaceae</taxon>
        <taxon>Baia</taxon>
    </lineage>
</organism>
<dbReference type="Gene3D" id="3.30.240.20">
    <property type="entry name" value="bsu07140 like domains"/>
    <property type="match status" value="2"/>
</dbReference>
<evidence type="ECO:0000256" key="2">
    <source>
        <dbReference type="ARBA" id="ARBA00006448"/>
    </source>
</evidence>
<dbReference type="Pfam" id="PF04239">
    <property type="entry name" value="DUF421"/>
    <property type="match status" value="1"/>
</dbReference>
<gene>
    <name evidence="9" type="ORF">EDD57_13128</name>
</gene>
<evidence type="ECO:0000256" key="5">
    <source>
        <dbReference type="ARBA" id="ARBA00022989"/>
    </source>
</evidence>